<sequence length="209" mass="23973">MVATEIKHGYHDHNLRLTLSGDIEDDGQCDGCMRPISTPFYTCDRCKFSLHKDCAELPREKRHPFHKHVLTLTNSSLSPVNGYSICYGCDRPYNGFSYRCYNEDCKQHFNWDIRCLSNTDGATSKTCFGFFISTLHCVIIIAYALPCLFRPDIICNKSSISAIHKDGSKVKHILPWITPSLRLRVGERWRDGNSSFQPKHPLVFVIVER</sequence>
<dbReference type="InterPro" id="IPR053192">
    <property type="entry name" value="Vacuole_Formation_Reg"/>
</dbReference>
<comment type="caution">
    <text evidence="4">The sequence shown here is derived from an EMBL/GenBank/DDBJ whole genome shotgun (WGS) entry which is preliminary data.</text>
</comment>
<keyword evidence="1" id="KW-0677">Repeat</keyword>
<evidence type="ECO:0000259" key="3">
    <source>
        <dbReference type="Pfam" id="PF03107"/>
    </source>
</evidence>
<feature type="domain" description="DC1" evidence="3">
    <location>
        <begin position="64"/>
        <end position="115"/>
    </location>
</feature>
<dbReference type="PANTHER" id="PTHR32410">
    <property type="entry name" value="CYSTEINE/HISTIDINE-RICH C1 DOMAIN FAMILY PROTEIN"/>
    <property type="match status" value="1"/>
</dbReference>
<keyword evidence="2" id="KW-0812">Transmembrane</keyword>
<proteinExistence type="predicted"/>
<feature type="domain" description="DC1" evidence="3">
    <location>
        <begin position="10"/>
        <end position="55"/>
    </location>
</feature>
<keyword evidence="5" id="KW-1185">Reference proteome</keyword>
<dbReference type="SUPFAM" id="SSF57889">
    <property type="entry name" value="Cysteine-rich domain"/>
    <property type="match status" value="1"/>
</dbReference>
<dbReference type="Gene3D" id="3.30.60.20">
    <property type="match status" value="1"/>
</dbReference>
<dbReference type="PANTHER" id="PTHR32410:SF163">
    <property type="entry name" value="DC1 DOMAIN-CONTAINING PROTEIN"/>
    <property type="match status" value="1"/>
</dbReference>
<keyword evidence="2" id="KW-0472">Membrane</keyword>
<dbReference type="EMBL" id="JBBPBM010000057">
    <property type="protein sequence ID" value="KAK8516675.1"/>
    <property type="molecule type" value="Genomic_DNA"/>
</dbReference>
<dbReference type="Proteomes" id="UP001472677">
    <property type="component" value="Unassembled WGS sequence"/>
</dbReference>
<evidence type="ECO:0000313" key="5">
    <source>
        <dbReference type="Proteomes" id="UP001472677"/>
    </source>
</evidence>
<dbReference type="InterPro" id="IPR046349">
    <property type="entry name" value="C1-like_sf"/>
</dbReference>
<organism evidence="4 5">
    <name type="scientific">Hibiscus sabdariffa</name>
    <name type="common">roselle</name>
    <dbReference type="NCBI Taxonomy" id="183260"/>
    <lineage>
        <taxon>Eukaryota</taxon>
        <taxon>Viridiplantae</taxon>
        <taxon>Streptophyta</taxon>
        <taxon>Embryophyta</taxon>
        <taxon>Tracheophyta</taxon>
        <taxon>Spermatophyta</taxon>
        <taxon>Magnoliopsida</taxon>
        <taxon>eudicotyledons</taxon>
        <taxon>Gunneridae</taxon>
        <taxon>Pentapetalae</taxon>
        <taxon>rosids</taxon>
        <taxon>malvids</taxon>
        <taxon>Malvales</taxon>
        <taxon>Malvaceae</taxon>
        <taxon>Malvoideae</taxon>
        <taxon>Hibiscus</taxon>
    </lineage>
</organism>
<gene>
    <name evidence="4" type="ORF">V6N12_049397</name>
</gene>
<accession>A0ABR2CB78</accession>
<feature type="transmembrane region" description="Helical" evidence="2">
    <location>
        <begin position="128"/>
        <end position="149"/>
    </location>
</feature>
<protein>
    <recommendedName>
        <fullName evidence="3">DC1 domain-containing protein</fullName>
    </recommendedName>
</protein>
<name>A0ABR2CB78_9ROSI</name>
<evidence type="ECO:0000256" key="2">
    <source>
        <dbReference type="SAM" id="Phobius"/>
    </source>
</evidence>
<keyword evidence="2" id="KW-1133">Transmembrane helix</keyword>
<reference evidence="4 5" key="1">
    <citation type="journal article" date="2024" name="G3 (Bethesda)">
        <title>Genome assembly of Hibiscus sabdariffa L. provides insights into metabolisms of medicinal natural products.</title>
        <authorList>
            <person name="Kim T."/>
        </authorList>
    </citation>
    <scope>NUCLEOTIDE SEQUENCE [LARGE SCALE GENOMIC DNA]</scope>
    <source>
        <strain evidence="4">TK-2024</strain>
        <tissue evidence="4">Old leaves</tissue>
    </source>
</reference>
<evidence type="ECO:0000313" key="4">
    <source>
        <dbReference type="EMBL" id="KAK8516675.1"/>
    </source>
</evidence>
<dbReference type="InterPro" id="IPR004146">
    <property type="entry name" value="DC1"/>
</dbReference>
<dbReference type="Pfam" id="PF03107">
    <property type="entry name" value="C1_2"/>
    <property type="match status" value="2"/>
</dbReference>
<evidence type="ECO:0000256" key="1">
    <source>
        <dbReference type="ARBA" id="ARBA00022737"/>
    </source>
</evidence>